<dbReference type="Gene3D" id="3.40.50.12580">
    <property type="match status" value="1"/>
</dbReference>
<keyword evidence="1" id="KW-0812">Transmembrane</keyword>
<evidence type="ECO:0008006" key="4">
    <source>
        <dbReference type="Google" id="ProtNLM"/>
    </source>
</evidence>
<dbReference type="InterPro" id="IPR007554">
    <property type="entry name" value="Glycerophosphate_synth"/>
</dbReference>
<dbReference type="Pfam" id="PF04464">
    <property type="entry name" value="Glyphos_transf"/>
    <property type="match status" value="1"/>
</dbReference>
<feature type="transmembrane region" description="Helical" evidence="1">
    <location>
        <begin position="37"/>
        <end position="56"/>
    </location>
</feature>
<dbReference type="EMBL" id="JAFBCF010000001">
    <property type="protein sequence ID" value="MBM7797182.1"/>
    <property type="molecule type" value="Genomic_DNA"/>
</dbReference>
<reference evidence="2 3" key="1">
    <citation type="submission" date="2021-01" db="EMBL/GenBank/DDBJ databases">
        <title>Sequencing the genomes of 1000 actinobacteria strains.</title>
        <authorList>
            <person name="Klenk H.-P."/>
        </authorList>
    </citation>
    <scope>NUCLEOTIDE SEQUENCE [LARGE SCALE GENOMIC DNA]</scope>
    <source>
        <strain evidence="2 3">DSM 18662</strain>
    </source>
</reference>
<gene>
    <name evidence="2" type="ORF">JOE57_000103</name>
</gene>
<feature type="transmembrane region" description="Helical" evidence="1">
    <location>
        <begin position="12"/>
        <end position="31"/>
    </location>
</feature>
<feature type="transmembrane region" description="Helical" evidence="1">
    <location>
        <begin position="84"/>
        <end position="103"/>
    </location>
</feature>
<evidence type="ECO:0000313" key="2">
    <source>
        <dbReference type="EMBL" id="MBM7797182.1"/>
    </source>
</evidence>
<evidence type="ECO:0000313" key="3">
    <source>
        <dbReference type="Proteomes" id="UP000704762"/>
    </source>
</evidence>
<keyword evidence="1" id="KW-0472">Membrane</keyword>
<dbReference type="InterPro" id="IPR043148">
    <property type="entry name" value="TagF_C"/>
</dbReference>
<keyword evidence="1" id="KW-1133">Transmembrane helix</keyword>
<sequence length="508" mass="54351">MPEVIRRALRALGPQLPLALGLGLLVALVAAPRQPGLLVWFVSVVVGLAVLAVPALELVGRATALRAYGLAGYAAPAPPPPARWIRFGVGVLIIAVALAAAFAVPAVLLGVGVLGAIALVLTAGLGFLRIRSRGADRARIRSALEAWGPRFLLYTGRRNDASYQLAMWVPLLERLRVPYLVVVRHVEAVAATRKVTDAPIVCCPENADLDCVAVGSAVFYVNMVAQNTPFVLYRNLTHVYLGHGDSDKELSAHPGHAMFDRIFVAGRAAVDRYPANGVVIPPQKIVEVGRPQLAGIAKADRAINEVAVPRVLLAPTWRGYNANTNLSFLPAAEVLAAALIARGVEVIFRPHPFSWLGRAERATIAEVDTLLTSDRTSSGRRHVLATEGRGVPISDAFDDSDACITDIGSVLVDYFATLKPYAVVLPPGVEYGCAHERFPTTGAAYLMKIDDLVGPRSTQVLGRALDDLLGADPMAHRRVDIAHYYLGQHPGDDEPFLRAAREVIGLPS</sequence>
<dbReference type="Proteomes" id="UP000704762">
    <property type="component" value="Unassembled WGS sequence"/>
</dbReference>
<protein>
    <recommendedName>
        <fullName evidence="4">CDP-Glycerol:Poly(Glycerophosphate) glycerophosphotransferase</fullName>
    </recommendedName>
</protein>
<dbReference type="RefSeq" id="WP_344243542.1">
    <property type="nucleotide sequence ID" value="NZ_BAAAQP010000003.1"/>
</dbReference>
<name>A0ABS2RF66_9ACTN</name>
<accession>A0ABS2RF66</accession>
<keyword evidence="3" id="KW-1185">Reference proteome</keyword>
<feature type="transmembrane region" description="Helical" evidence="1">
    <location>
        <begin position="109"/>
        <end position="130"/>
    </location>
</feature>
<proteinExistence type="predicted"/>
<comment type="caution">
    <text evidence="2">The sequence shown here is derived from an EMBL/GenBank/DDBJ whole genome shotgun (WGS) entry which is preliminary data.</text>
</comment>
<evidence type="ECO:0000256" key="1">
    <source>
        <dbReference type="SAM" id="Phobius"/>
    </source>
</evidence>
<organism evidence="2 3">
    <name type="scientific">Microlunatus panaciterrae</name>
    <dbReference type="NCBI Taxonomy" id="400768"/>
    <lineage>
        <taxon>Bacteria</taxon>
        <taxon>Bacillati</taxon>
        <taxon>Actinomycetota</taxon>
        <taxon>Actinomycetes</taxon>
        <taxon>Propionibacteriales</taxon>
        <taxon>Propionibacteriaceae</taxon>
        <taxon>Microlunatus</taxon>
    </lineage>
</organism>